<reference evidence="1" key="1">
    <citation type="journal article" date="2014" name="Int. J. Syst. Evol. Microbiol.">
        <title>Complete genome sequence of Corynebacterium casei LMG S-19264T (=DSM 44701T), isolated from a smear-ripened cheese.</title>
        <authorList>
            <consortium name="US DOE Joint Genome Institute (JGI-PGF)"/>
            <person name="Walter F."/>
            <person name="Albersmeier A."/>
            <person name="Kalinowski J."/>
            <person name="Ruckert C."/>
        </authorList>
    </citation>
    <scope>NUCLEOTIDE SEQUENCE</scope>
    <source>
        <strain evidence="1">CGMCC 1.12195</strain>
    </source>
</reference>
<name>A0A917M8T4_9SPHI</name>
<dbReference type="InterPro" id="IPR011951">
    <property type="entry name" value="HAD-SF_hydro_IA_YjjG/PynA"/>
</dbReference>
<dbReference type="SFLD" id="SFLDG01129">
    <property type="entry name" value="C1.5:_HAD__Beta-PGM__Phosphata"/>
    <property type="match status" value="1"/>
</dbReference>
<dbReference type="Pfam" id="PF13419">
    <property type="entry name" value="HAD_2"/>
    <property type="match status" value="1"/>
</dbReference>
<organism evidence="1 2">
    <name type="scientific">Parapedobacter pyrenivorans</name>
    <dbReference type="NCBI Taxonomy" id="1305674"/>
    <lineage>
        <taxon>Bacteria</taxon>
        <taxon>Pseudomonadati</taxon>
        <taxon>Bacteroidota</taxon>
        <taxon>Sphingobacteriia</taxon>
        <taxon>Sphingobacteriales</taxon>
        <taxon>Sphingobacteriaceae</taxon>
        <taxon>Parapedobacter</taxon>
    </lineage>
</organism>
<dbReference type="PANTHER" id="PTHR47478:SF1">
    <property type="entry name" value="PYRIMIDINE 5'-NUCLEOTIDASE YJJG"/>
    <property type="match status" value="1"/>
</dbReference>
<dbReference type="InterPro" id="IPR052550">
    <property type="entry name" value="Pyrimidine_5'-ntase_YjjG"/>
</dbReference>
<keyword evidence="2" id="KW-1185">Reference proteome</keyword>
<dbReference type="InterPro" id="IPR006439">
    <property type="entry name" value="HAD-SF_hydro_IA"/>
</dbReference>
<dbReference type="NCBIfam" id="TIGR01509">
    <property type="entry name" value="HAD-SF-IA-v3"/>
    <property type="match status" value="1"/>
</dbReference>
<dbReference type="NCBIfam" id="TIGR01549">
    <property type="entry name" value="HAD-SF-IA-v1"/>
    <property type="match status" value="1"/>
</dbReference>
<accession>A0A917M8T4</accession>
<dbReference type="InterPro" id="IPR023214">
    <property type="entry name" value="HAD_sf"/>
</dbReference>
<dbReference type="SFLD" id="SFLDS00003">
    <property type="entry name" value="Haloacid_Dehalogenase"/>
    <property type="match status" value="1"/>
</dbReference>
<protein>
    <submittedName>
        <fullName evidence="1">Noncanonical pyrimidine nucleotidase, YjjG family protein</fullName>
    </submittedName>
</protein>
<dbReference type="InterPro" id="IPR023198">
    <property type="entry name" value="PGP-like_dom2"/>
</dbReference>
<dbReference type="AlphaFoldDB" id="A0A917M8T4"/>
<reference evidence="1" key="2">
    <citation type="submission" date="2020-09" db="EMBL/GenBank/DDBJ databases">
        <authorList>
            <person name="Sun Q."/>
            <person name="Zhou Y."/>
        </authorList>
    </citation>
    <scope>NUCLEOTIDE SEQUENCE</scope>
    <source>
        <strain evidence="1">CGMCC 1.12195</strain>
    </source>
</reference>
<dbReference type="NCBIfam" id="TIGR02254">
    <property type="entry name" value="YjjG_YfnB"/>
    <property type="match status" value="1"/>
</dbReference>
<evidence type="ECO:0000313" key="2">
    <source>
        <dbReference type="Proteomes" id="UP000660862"/>
    </source>
</evidence>
<dbReference type="PANTHER" id="PTHR47478">
    <property type="match status" value="1"/>
</dbReference>
<comment type="caution">
    <text evidence="1">The sequence shown here is derived from an EMBL/GenBank/DDBJ whole genome shotgun (WGS) entry which is preliminary data.</text>
</comment>
<dbReference type="EMBL" id="BMER01000001">
    <property type="protein sequence ID" value="GGG84696.1"/>
    <property type="molecule type" value="Genomic_DNA"/>
</dbReference>
<dbReference type="SUPFAM" id="SSF56784">
    <property type="entry name" value="HAD-like"/>
    <property type="match status" value="1"/>
</dbReference>
<dbReference type="InterPro" id="IPR041492">
    <property type="entry name" value="HAD_2"/>
</dbReference>
<gene>
    <name evidence="1" type="ORF">GCM10007415_17430</name>
</gene>
<proteinExistence type="predicted"/>
<dbReference type="InterPro" id="IPR036412">
    <property type="entry name" value="HAD-like_sf"/>
</dbReference>
<dbReference type="Proteomes" id="UP000660862">
    <property type="component" value="Unassembled WGS sequence"/>
</dbReference>
<evidence type="ECO:0000313" key="1">
    <source>
        <dbReference type="EMBL" id="GGG84696.1"/>
    </source>
</evidence>
<sequence>MHCTGKKDIFFDLDHTIWDFEKNASETLMELFDTYRFSNFGIGSAALFIETYNRNNHRLWALYHHGQITKSELREARFADTFRELGIDPKWFPTAFEEDYLRLCPQKTHLFPHAHETLGYLQEKYVLHLISNGFGDAAECKVTKCDLKKYFSTIVISEVVGFHKPHPQIFHYAVANANTAISHSVMIGDSLDADIRGAQQVGMDAIYFNPNETDIPPDVKRSIRTLDELRRLF</sequence>
<dbReference type="GO" id="GO:0008253">
    <property type="term" value="F:5'-nucleotidase activity"/>
    <property type="evidence" value="ECO:0007669"/>
    <property type="project" value="InterPro"/>
</dbReference>
<dbReference type="Gene3D" id="3.40.50.1000">
    <property type="entry name" value="HAD superfamily/HAD-like"/>
    <property type="match status" value="1"/>
</dbReference>
<dbReference type="RefSeq" id="WP_188505489.1">
    <property type="nucleotide sequence ID" value="NZ_BMER01000001.1"/>
</dbReference>
<dbReference type="Gene3D" id="1.10.150.240">
    <property type="entry name" value="Putative phosphatase, domain 2"/>
    <property type="match status" value="1"/>
</dbReference>